<keyword evidence="3" id="KW-1185">Reference proteome</keyword>
<dbReference type="GO" id="GO:0003677">
    <property type="term" value="F:DNA binding"/>
    <property type="evidence" value="ECO:0007669"/>
    <property type="project" value="UniProtKB-KW"/>
</dbReference>
<evidence type="ECO:0000313" key="3">
    <source>
        <dbReference type="Proteomes" id="UP000244948"/>
    </source>
</evidence>
<gene>
    <name evidence="2" type="ORF">DC082_07745</name>
</gene>
<evidence type="ECO:0000313" key="2">
    <source>
        <dbReference type="EMBL" id="PWD82517.1"/>
    </source>
</evidence>
<dbReference type="EMBL" id="QEWR01000004">
    <property type="protein sequence ID" value="PWD82517.1"/>
    <property type="molecule type" value="Genomic_DNA"/>
</dbReference>
<name>A0A2U2AIP8_9GAMM</name>
<comment type="caution">
    <text evidence="2">The sequence shown here is derived from an EMBL/GenBank/DDBJ whole genome shotgun (WGS) entry which is preliminary data.</text>
</comment>
<dbReference type="AlphaFoldDB" id="A0A2U2AIP8"/>
<dbReference type="PROSITE" id="PS51197">
    <property type="entry name" value="HTH_RRF2_2"/>
    <property type="match status" value="1"/>
</dbReference>
<dbReference type="RefSeq" id="WP_109236495.1">
    <property type="nucleotide sequence ID" value="NZ_BMXZ01000003.1"/>
</dbReference>
<dbReference type="SUPFAM" id="SSF46785">
    <property type="entry name" value="Winged helix' DNA-binding domain"/>
    <property type="match status" value="1"/>
</dbReference>
<dbReference type="InterPro" id="IPR036390">
    <property type="entry name" value="WH_DNA-bd_sf"/>
</dbReference>
<dbReference type="Proteomes" id="UP000244948">
    <property type="component" value="Unassembled WGS sequence"/>
</dbReference>
<dbReference type="InterPro" id="IPR036388">
    <property type="entry name" value="WH-like_DNA-bd_sf"/>
</dbReference>
<dbReference type="Gene3D" id="1.10.10.10">
    <property type="entry name" value="Winged helix-like DNA-binding domain superfamily/Winged helix DNA-binding domain"/>
    <property type="match status" value="1"/>
</dbReference>
<dbReference type="Pfam" id="PF02082">
    <property type="entry name" value="Rrf2"/>
    <property type="match status" value="1"/>
</dbReference>
<dbReference type="GO" id="GO:0003700">
    <property type="term" value="F:DNA-binding transcription factor activity"/>
    <property type="evidence" value="ECO:0007669"/>
    <property type="project" value="TreeGrafter"/>
</dbReference>
<dbReference type="NCBIfam" id="TIGR00738">
    <property type="entry name" value="rrf2_super"/>
    <property type="match status" value="1"/>
</dbReference>
<accession>A0A2U2AIP8</accession>
<proteinExistence type="predicted"/>
<sequence>MQLSKFTDLGIRVLLLLSGTTDKTLTIADVADRLSVSKNHLTKIVHFMSKQKWVSTIRGKNGGIQLANSPESYKVGYLIRVLEESLHTNHGIVNCHTPRCVLTPACRLPFLLNAAMNQFYSHLDQYSLQDILSYPIEHIIPLKIN</sequence>
<dbReference type="InterPro" id="IPR000944">
    <property type="entry name" value="Tscrpt_reg_Rrf2"/>
</dbReference>
<protein>
    <submittedName>
        <fullName evidence="2">Transcriptional regulator</fullName>
    </submittedName>
</protein>
<evidence type="ECO:0000256" key="1">
    <source>
        <dbReference type="ARBA" id="ARBA00023125"/>
    </source>
</evidence>
<dbReference type="PANTHER" id="PTHR33221">
    <property type="entry name" value="WINGED HELIX-TURN-HELIX TRANSCRIPTIONAL REGULATOR, RRF2 FAMILY"/>
    <property type="match status" value="1"/>
</dbReference>
<dbReference type="PANTHER" id="PTHR33221:SF4">
    <property type="entry name" value="HTH-TYPE TRANSCRIPTIONAL REPRESSOR NSRR"/>
    <property type="match status" value="1"/>
</dbReference>
<reference evidence="2 3" key="1">
    <citation type="journal article" date="2018" name="Genome Announc.">
        <title>Ignatzschineria cameli sp. nov., isolated from necrotic foot tissue of dromedaries (Camelus dromedarius) and associated maggots (Wohlfahrtia species) in Dubai.</title>
        <authorList>
            <person name="Tsang C.C."/>
            <person name="Tang J.Y."/>
            <person name="Fong J.Y."/>
            <person name="Kinne J."/>
            <person name="Lee H.H."/>
            <person name="Joseph M."/>
            <person name="Jose S."/>
            <person name="Schuster R.K."/>
            <person name="Tang Y."/>
            <person name="Sivakumar S."/>
            <person name="Chen J.H."/>
            <person name="Teng J.L."/>
            <person name="Lau S.K."/>
            <person name="Wernery U."/>
            <person name="Woo P.C."/>
        </authorList>
    </citation>
    <scope>NUCLEOTIDE SEQUENCE [LARGE SCALE GENOMIC DNA]</scope>
    <source>
        <strain evidence="2 3">KCTC 22643</strain>
    </source>
</reference>
<keyword evidence="1" id="KW-0238">DNA-binding</keyword>
<dbReference type="GO" id="GO:0005829">
    <property type="term" value="C:cytosol"/>
    <property type="evidence" value="ECO:0007669"/>
    <property type="project" value="TreeGrafter"/>
</dbReference>
<organism evidence="2 3">
    <name type="scientific">Ignatzschineria indica</name>
    <dbReference type="NCBI Taxonomy" id="472583"/>
    <lineage>
        <taxon>Bacteria</taxon>
        <taxon>Pseudomonadati</taxon>
        <taxon>Pseudomonadota</taxon>
        <taxon>Gammaproteobacteria</taxon>
        <taxon>Cardiobacteriales</taxon>
        <taxon>Ignatzschineriaceae</taxon>
        <taxon>Ignatzschineria</taxon>
    </lineage>
</organism>